<reference evidence="2 3" key="1">
    <citation type="submission" date="2019-05" db="EMBL/GenBank/DDBJ databases">
        <title>Kocuria coralli sp. nov., a novel actinobacterium isolated from coral reef seawater.</title>
        <authorList>
            <person name="Li J."/>
        </authorList>
    </citation>
    <scope>NUCLEOTIDE SEQUENCE [LARGE SCALE GENOMIC DNA]</scope>
    <source>
        <strain evidence="2 3">SCSIO 13007</strain>
    </source>
</reference>
<name>A0A5J5KYE4_9MICC</name>
<evidence type="ECO:0000313" key="2">
    <source>
        <dbReference type="EMBL" id="KAA9394689.1"/>
    </source>
</evidence>
<keyword evidence="3" id="KW-1185">Reference proteome</keyword>
<dbReference type="RefSeq" id="WP_158033360.1">
    <property type="nucleotide sequence ID" value="NZ_ML708614.1"/>
</dbReference>
<accession>A0A5J5KYE4</accession>
<dbReference type="Proteomes" id="UP000325957">
    <property type="component" value="Unassembled WGS sequence"/>
</dbReference>
<evidence type="ECO:0000256" key="1">
    <source>
        <dbReference type="SAM" id="MobiDB-lite"/>
    </source>
</evidence>
<proteinExistence type="predicted"/>
<feature type="region of interest" description="Disordered" evidence="1">
    <location>
        <begin position="363"/>
        <end position="389"/>
    </location>
</feature>
<dbReference type="OrthoDB" id="3536621at2"/>
<comment type="caution">
    <text evidence="2">The sequence shown here is derived from an EMBL/GenBank/DDBJ whole genome shotgun (WGS) entry which is preliminary data.</text>
</comment>
<organism evidence="2 3">
    <name type="scientific">Kocuria coralli</name>
    <dbReference type="NCBI Taxonomy" id="1461025"/>
    <lineage>
        <taxon>Bacteria</taxon>
        <taxon>Bacillati</taxon>
        <taxon>Actinomycetota</taxon>
        <taxon>Actinomycetes</taxon>
        <taxon>Micrococcales</taxon>
        <taxon>Micrococcaceae</taxon>
        <taxon>Kocuria</taxon>
    </lineage>
</organism>
<sequence length="389" mass="42417">MSTSPSGLPRFADQHGPLIADMVDSGLRPDQIRHRFLLLHPDESPGVLDEFLNRISSRYSAEEATRFTASYSEVQIRSGVELAISEQQGLTGDWVAACMLDEPTFSSVERLTSICDPSGETTRVVLGRIAATRQAIDDGRKFSLSPDAYERVRHDIGSQSGLEDPPAWPVPWTEVAYRLGGGLWYCAMKSIGLEVGSSARGRRNCLDTMKSRSSPDAALEVQKLDDPGIGVITPAMSSADQVPESVWDHLRDLVAEDLEALPWKSQLVLKYHCPGRVTPPSAWAGNGPEGVTCAMSTTITVPAALWPLDEAYFAEGHWQEPATWSLPWTAGPLEPVTAAERMIDGLRFGRLCTNPYSFRWGTASIPQPSADDGADQQDTPGDVIPLRAQ</sequence>
<dbReference type="EMBL" id="SZWF01000005">
    <property type="protein sequence ID" value="KAA9394689.1"/>
    <property type="molecule type" value="Genomic_DNA"/>
</dbReference>
<dbReference type="AlphaFoldDB" id="A0A5J5KYE4"/>
<protein>
    <submittedName>
        <fullName evidence="2">Uncharacterized protein</fullName>
    </submittedName>
</protein>
<gene>
    <name evidence="2" type="ORF">FCK90_05840</name>
</gene>
<evidence type="ECO:0000313" key="3">
    <source>
        <dbReference type="Proteomes" id="UP000325957"/>
    </source>
</evidence>